<sequence>MSLYWNAGFQHQKVFMKQRDVSRCTNVGGPIPAGGRPIYSGSEVSISRINNEGVVKQIRQIADSPPDPDAWDSEEFNGEKVEVVHNSVGHQSSTSPSHPPSKRFQSHIITSTPRNFQPTLATIPTSLPPDSLSSSTTRPALIPELRPSPIHQFRNSPIVTSQQLQRVASSSRRREELSPLLFPAAQVFQKTYFWPIRVTGEDPSTASESQDSVSRFLREWI</sequence>
<reference evidence="1" key="1">
    <citation type="submission" date="2021-03" db="EMBL/GenBank/DDBJ databases">
        <title>Draft genome sequence of rust myrtle Austropuccinia psidii MF-1, a brazilian biotype.</title>
        <authorList>
            <person name="Quecine M.C."/>
            <person name="Pachon D.M.R."/>
            <person name="Bonatelli M.L."/>
            <person name="Correr F.H."/>
            <person name="Franceschini L.M."/>
            <person name="Leite T.F."/>
            <person name="Margarido G.R.A."/>
            <person name="Almeida C.A."/>
            <person name="Ferrarezi J.A."/>
            <person name="Labate C.A."/>
        </authorList>
    </citation>
    <scope>NUCLEOTIDE SEQUENCE</scope>
    <source>
        <strain evidence="1">MF-1</strain>
    </source>
</reference>
<dbReference type="Proteomes" id="UP000765509">
    <property type="component" value="Unassembled WGS sequence"/>
</dbReference>
<proteinExistence type="predicted"/>
<dbReference type="EMBL" id="AVOT02026155">
    <property type="protein sequence ID" value="MBW0517764.1"/>
    <property type="molecule type" value="Genomic_DNA"/>
</dbReference>
<dbReference type="AlphaFoldDB" id="A0A9Q3HWQ3"/>
<keyword evidence="2" id="KW-1185">Reference proteome</keyword>
<accession>A0A9Q3HWQ3</accession>
<evidence type="ECO:0000313" key="2">
    <source>
        <dbReference type="Proteomes" id="UP000765509"/>
    </source>
</evidence>
<name>A0A9Q3HWQ3_9BASI</name>
<organism evidence="1 2">
    <name type="scientific">Austropuccinia psidii MF-1</name>
    <dbReference type="NCBI Taxonomy" id="1389203"/>
    <lineage>
        <taxon>Eukaryota</taxon>
        <taxon>Fungi</taxon>
        <taxon>Dikarya</taxon>
        <taxon>Basidiomycota</taxon>
        <taxon>Pucciniomycotina</taxon>
        <taxon>Pucciniomycetes</taxon>
        <taxon>Pucciniales</taxon>
        <taxon>Sphaerophragmiaceae</taxon>
        <taxon>Austropuccinia</taxon>
    </lineage>
</organism>
<evidence type="ECO:0000313" key="1">
    <source>
        <dbReference type="EMBL" id="MBW0517764.1"/>
    </source>
</evidence>
<gene>
    <name evidence="1" type="ORF">O181_057479</name>
</gene>
<protein>
    <submittedName>
        <fullName evidence="1">Uncharacterized protein</fullName>
    </submittedName>
</protein>
<comment type="caution">
    <text evidence="1">The sequence shown here is derived from an EMBL/GenBank/DDBJ whole genome shotgun (WGS) entry which is preliminary data.</text>
</comment>